<proteinExistence type="predicted"/>
<comment type="caution">
    <text evidence="1">The sequence shown here is derived from an EMBL/GenBank/DDBJ whole genome shotgun (WGS) entry which is preliminary data.</text>
</comment>
<keyword evidence="2" id="KW-1185">Reference proteome</keyword>
<protein>
    <submittedName>
        <fullName evidence="1">Serine/threonine-protein phosphatase 2A activator 1</fullName>
    </submittedName>
</protein>
<accession>A0ACC2ZUK6</accession>
<name>A0ACC2ZUK6_9EURO</name>
<reference evidence="1" key="1">
    <citation type="submission" date="2022-10" db="EMBL/GenBank/DDBJ databases">
        <title>Culturing micro-colonial fungi from biological soil crusts in the Mojave desert and describing Neophaeococcomyces mojavensis, and introducing the new genera and species Taxawa tesnikishii.</title>
        <authorList>
            <person name="Kurbessoian T."/>
            <person name="Stajich J.E."/>
        </authorList>
    </citation>
    <scope>NUCLEOTIDE SEQUENCE</scope>
    <source>
        <strain evidence="1">JES_112</strain>
    </source>
</reference>
<gene>
    <name evidence="1" type="primary">RRD1</name>
    <name evidence="1" type="ORF">H2198_009452</name>
</gene>
<sequence length="498" mass="53975">MPAPPRLPTGVVPENFTEPAKRIHDGADLQFFLQSLAYRDVVTFILQLNRSMVPRKRIADNTIHEYRLDGMQQQDLLPQVKAILDLLNRLQTFIEDAPPDTGPRRFGNVSFRKWYKLVEDGLDAMLAEILPSKTQPAIVELKAYLLGSFGSAQRLDYGTGHELSFLAFLAALWKLGYFTSPAQSSTTSHPNNNTDSTSTIERQIVLSLFQTYLSLIRSLIQVYNLEPAGSHGVWGLDDNSFLPYIFGSAQLAPAIPEDNPSSPSPPIPTPTSGSLPSAVDPTIITKPTQVDAEAKSNLYFSSIQFIYTVKRGPFWEHSPMLFDISGIKDGWGKINKGLIKMYEAEVLGKFPVVQHFVFGSIFRWEKDPDAKVVQQTTHSTSHPLRNPMVGAGGVASTRPGQGVGTAAPWASVGGGGTATAPTGFVNGVTQAPWARQAGSQRPLHPPPPSLSGSRGGLSASLLRGPERRPVSAASANELKLAAKTAETIPEGKEVGDGN</sequence>
<evidence type="ECO:0000313" key="2">
    <source>
        <dbReference type="Proteomes" id="UP001172386"/>
    </source>
</evidence>
<dbReference type="Proteomes" id="UP001172386">
    <property type="component" value="Unassembled WGS sequence"/>
</dbReference>
<dbReference type="EMBL" id="JAPDRQ010000268">
    <property type="protein sequence ID" value="KAJ9651267.1"/>
    <property type="molecule type" value="Genomic_DNA"/>
</dbReference>
<evidence type="ECO:0000313" key="1">
    <source>
        <dbReference type="EMBL" id="KAJ9651267.1"/>
    </source>
</evidence>
<organism evidence="1 2">
    <name type="scientific">Neophaeococcomyces mojaviensis</name>
    <dbReference type="NCBI Taxonomy" id="3383035"/>
    <lineage>
        <taxon>Eukaryota</taxon>
        <taxon>Fungi</taxon>
        <taxon>Dikarya</taxon>
        <taxon>Ascomycota</taxon>
        <taxon>Pezizomycotina</taxon>
        <taxon>Eurotiomycetes</taxon>
        <taxon>Chaetothyriomycetidae</taxon>
        <taxon>Chaetothyriales</taxon>
        <taxon>Chaetothyriales incertae sedis</taxon>
        <taxon>Neophaeococcomyces</taxon>
    </lineage>
</organism>